<dbReference type="eggNOG" id="KOG4569">
    <property type="taxonomic scope" value="Eukaryota"/>
</dbReference>
<dbReference type="EMBL" id="FN649735">
    <property type="protein sequence ID" value="CBN74078.1"/>
    <property type="molecule type" value="Genomic_DNA"/>
</dbReference>
<evidence type="ECO:0000313" key="3">
    <source>
        <dbReference type="Proteomes" id="UP000002630"/>
    </source>
</evidence>
<proteinExistence type="predicted"/>
<dbReference type="InterPro" id="IPR029058">
    <property type="entry name" value="AB_hydrolase_fold"/>
</dbReference>
<dbReference type="InterPro" id="IPR002921">
    <property type="entry name" value="Fungal_lipase-type"/>
</dbReference>
<dbReference type="PANTHER" id="PTHR45856:SF24">
    <property type="entry name" value="FUNGAL LIPASE-LIKE DOMAIN-CONTAINING PROTEIN"/>
    <property type="match status" value="1"/>
</dbReference>
<dbReference type="GO" id="GO:0006629">
    <property type="term" value="P:lipid metabolic process"/>
    <property type="evidence" value="ECO:0007669"/>
    <property type="project" value="InterPro"/>
</dbReference>
<dbReference type="Proteomes" id="UP000002630">
    <property type="component" value="Linkage Group LG10"/>
</dbReference>
<reference evidence="2 3" key="1">
    <citation type="journal article" date="2010" name="Nature">
        <title>The Ectocarpus genome and the independent evolution of multicellularity in brown algae.</title>
        <authorList>
            <person name="Cock J.M."/>
            <person name="Sterck L."/>
            <person name="Rouze P."/>
            <person name="Scornet D."/>
            <person name="Allen A.E."/>
            <person name="Amoutzias G."/>
            <person name="Anthouard V."/>
            <person name="Artiguenave F."/>
            <person name="Aury J.M."/>
            <person name="Badger J.H."/>
            <person name="Beszteri B."/>
            <person name="Billiau K."/>
            <person name="Bonnet E."/>
            <person name="Bothwell J.H."/>
            <person name="Bowler C."/>
            <person name="Boyen C."/>
            <person name="Brownlee C."/>
            <person name="Carrano C.J."/>
            <person name="Charrier B."/>
            <person name="Cho G.Y."/>
            <person name="Coelho S.M."/>
            <person name="Collen J."/>
            <person name="Corre E."/>
            <person name="Da Silva C."/>
            <person name="Delage L."/>
            <person name="Delaroque N."/>
            <person name="Dittami S.M."/>
            <person name="Doulbeau S."/>
            <person name="Elias M."/>
            <person name="Farnham G."/>
            <person name="Gachon C.M."/>
            <person name="Gschloessl B."/>
            <person name="Heesch S."/>
            <person name="Jabbari K."/>
            <person name="Jubin C."/>
            <person name="Kawai H."/>
            <person name="Kimura K."/>
            <person name="Kloareg B."/>
            <person name="Kupper F.C."/>
            <person name="Lang D."/>
            <person name="Le Bail A."/>
            <person name="Leblanc C."/>
            <person name="Lerouge P."/>
            <person name="Lohr M."/>
            <person name="Lopez P.J."/>
            <person name="Martens C."/>
            <person name="Maumus F."/>
            <person name="Michel G."/>
            <person name="Miranda-Saavedra D."/>
            <person name="Morales J."/>
            <person name="Moreau H."/>
            <person name="Motomura T."/>
            <person name="Nagasato C."/>
            <person name="Napoli C.A."/>
            <person name="Nelson D.R."/>
            <person name="Nyvall-Collen P."/>
            <person name="Peters A.F."/>
            <person name="Pommier C."/>
            <person name="Potin P."/>
            <person name="Poulain J."/>
            <person name="Quesneville H."/>
            <person name="Read B."/>
            <person name="Rensing S.A."/>
            <person name="Ritter A."/>
            <person name="Rousvoal S."/>
            <person name="Samanta M."/>
            <person name="Samson G."/>
            <person name="Schroeder D.C."/>
            <person name="Segurens B."/>
            <person name="Strittmatter M."/>
            <person name="Tonon T."/>
            <person name="Tregear J.W."/>
            <person name="Valentin K."/>
            <person name="von Dassow P."/>
            <person name="Yamagishi T."/>
            <person name="Van de Peer Y."/>
            <person name="Wincker P."/>
        </authorList>
    </citation>
    <scope>NUCLEOTIDE SEQUENCE [LARGE SCALE GENOMIC DNA]</scope>
    <source>
        <strain evidence="3">Ec32 / CCAP1310/4</strain>
    </source>
</reference>
<dbReference type="InterPro" id="IPR051218">
    <property type="entry name" value="Sec_MonoDiacylglyc_Lipase"/>
</dbReference>
<evidence type="ECO:0000313" key="2">
    <source>
        <dbReference type="EMBL" id="CBN74078.1"/>
    </source>
</evidence>
<dbReference type="SUPFAM" id="SSF53474">
    <property type="entry name" value="alpha/beta-Hydrolases"/>
    <property type="match status" value="1"/>
</dbReference>
<dbReference type="AlphaFoldDB" id="D8LDK4"/>
<dbReference type="PANTHER" id="PTHR45856">
    <property type="entry name" value="ALPHA/BETA-HYDROLASES SUPERFAMILY PROTEIN"/>
    <property type="match status" value="1"/>
</dbReference>
<dbReference type="InParanoid" id="D8LDK4"/>
<dbReference type="Pfam" id="PF01764">
    <property type="entry name" value="Lipase_3"/>
    <property type="match status" value="1"/>
</dbReference>
<name>D8LDK4_ECTSI</name>
<keyword evidence="3" id="KW-1185">Reference proteome</keyword>
<dbReference type="OrthoDB" id="438440at2759"/>
<evidence type="ECO:0000259" key="1">
    <source>
        <dbReference type="Pfam" id="PF01764"/>
    </source>
</evidence>
<accession>D8LDK4</accession>
<feature type="domain" description="Fungal lipase-type" evidence="1">
    <location>
        <begin position="61"/>
        <end position="211"/>
    </location>
</feature>
<sequence>MSKLVYSPRIEVESAMQGKDGMGYEHFHWFEADPEVSGASIWDRIQDTEAFVAANDDVILVVFRGSSELTDWTTNFNLVRRLVPSNWGLDGLGCDVHQGFDDGVETVWNPGSAHPSGMRNIIKTLCEEEGKNRKLYLAGHSLGGALATVAAARLAFMDDVKISGMYTIGSPRVFGENMADRFDAKLNDGTRMKDKYFRCRNNNDLVTRGPLRPYKHVGTEIYFDRFGGLSTSTLLDRILGRISALLRFSLVDGANDHGAGEYIRLFKQTVIDERVPLLDKAKSLAEDAVQKVAPVDKEAAKTQKDEIETAKKAVLKASKETFVPTKIPGSVPDHKDTPEL</sequence>
<dbReference type="EMBL" id="FN647877">
    <property type="protein sequence ID" value="CBN74078.1"/>
    <property type="molecule type" value="Genomic_DNA"/>
</dbReference>
<dbReference type="STRING" id="2880.D8LDK4"/>
<gene>
    <name evidence="2" type="ORF">Esi_0012_0137</name>
</gene>
<organism evidence="2 3">
    <name type="scientific">Ectocarpus siliculosus</name>
    <name type="common">Brown alga</name>
    <name type="synonym">Conferva siliculosa</name>
    <dbReference type="NCBI Taxonomy" id="2880"/>
    <lineage>
        <taxon>Eukaryota</taxon>
        <taxon>Sar</taxon>
        <taxon>Stramenopiles</taxon>
        <taxon>Ochrophyta</taxon>
        <taxon>PX clade</taxon>
        <taxon>Phaeophyceae</taxon>
        <taxon>Ectocarpales</taxon>
        <taxon>Ectocarpaceae</taxon>
        <taxon>Ectocarpus</taxon>
    </lineage>
</organism>
<protein>
    <submittedName>
        <fullName evidence="2">Lipase</fullName>
    </submittedName>
</protein>
<dbReference type="Gene3D" id="3.40.50.1820">
    <property type="entry name" value="alpha/beta hydrolase"/>
    <property type="match status" value="1"/>
</dbReference>
<dbReference type="CDD" id="cd00519">
    <property type="entry name" value="Lipase_3"/>
    <property type="match status" value="1"/>
</dbReference>